<comment type="subcellular location">
    <subcellularLocation>
        <location evidence="1 6">Cell membrane</location>
        <topology evidence="1 6">Multi-pass membrane protein</topology>
    </subcellularLocation>
</comment>
<evidence type="ECO:0000256" key="2">
    <source>
        <dbReference type="ARBA" id="ARBA00022475"/>
    </source>
</evidence>
<feature type="transmembrane region" description="Helical" evidence="6">
    <location>
        <begin position="199"/>
        <end position="220"/>
    </location>
</feature>
<keyword evidence="6" id="KW-0675">Receptor</keyword>
<evidence type="ECO:0000256" key="4">
    <source>
        <dbReference type="ARBA" id="ARBA00022989"/>
    </source>
</evidence>
<gene>
    <name evidence="7" type="ORF">g.4721</name>
</gene>
<feature type="transmembrane region" description="Helical" evidence="6">
    <location>
        <begin position="67"/>
        <end position="88"/>
    </location>
</feature>
<dbReference type="GO" id="GO:0005886">
    <property type="term" value="C:plasma membrane"/>
    <property type="evidence" value="ECO:0007669"/>
    <property type="project" value="UniProtKB-SubCell"/>
</dbReference>
<feature type="transmembrane region" description="Helical" evidence="6">
    <location>
        <begin position="280"/>
        <end position="297"/>
    </location>
</feature>
<comment type="similarity">
    <text evidence="6">Belongs to the insect chemoreceptor superfamily. Gustatory receptor (GR) family.</text>
</comment>
<evidence type="ECO:0000256" key="5">
    <source>
        <dbReference type="ARBA" id="ARBA00023136"/>
    </source>
</evidence>
<keyword evidence="3 6" id="KW-0812">Transmembrane</keyword>
<name>A0A2S2NCB2_SCHGA</name>
<comment type="function">
    <text evidence="6">Gustatory receptor which mediates acceptance or avoidance behavior, depending on its substrates.</text>
</comment>
<accession>A0A2S2NCB2</accession>
<evidence type="ECO:0000313" key="7">
    <source>
        <dbReference type="EMBL" id="MBY14785.1"/>
    </source>
</evidence>
<feature type="transmembrane region" description="Helical" evidence="6">
    <location>
        <begin position="12"/>
        <end position="34"/>
    </location>
</feature>
<comment type="caution">
    <text evidence="6">Lacks conserved residue(s) required for the propagation of feature annotation.</text>
</comment>
<dbReference type="AlphaFoldDB" id="A0A2S2NCB2"/>
<reference evidence="7" key="1">
    <citation type="submission" date="2018-04" db="EMBL/GenBank/DDBJ databases">
        <title>Transcriptome of Schizaphis graminum biotype I.</title>
        <authorList>
            <person name="Scully E.D."/>
            <person name="Geib S.M."/>
            <person name="Palmer N.A."/>
            <person name="Koch K."/>
            <person name="Bradshaw J."/>
            <person name="Heng-Moss T."/>
            <person name="Sarath G."/>
        </authorList>
    </citation>
    <scope>NUCLEOTIDE SEQUENCE</scope>
</reference>
<dbReference type="GO" id="GO:0050909">
    <property type="term" value="P:sensory perception of taste"/>
    <property type="evidence" value="ECO:0007669"/>
    <property type="project" value="InterPro"/>
</dbReference>
<proteinExistence type="inferred from homology"/>
<feature type="transmembrane region" description="Helical" evidence="6">
    <location>
        <begin position="163"/>
        <end position="187"/>
    </location>
</feature>
<evidence type="ECO:0000256" key="6">
    <source>
        <dbReference type="RuleBase" id="RU363108"/>
    </source>
</evidence>
<organism evidence="7">
    <name type="scientific">Schizaphis graminum</name>
    <name type="common">Green bug aphid</name>
    <dbReference type="NCBI Taxonomy" id="13262"/>
    <lineage>
        <taxon>Eukaryota</taxon>
        <taxon>Metazoa</taxon>
        <taxon>Ecdysozoa</taxon>
        <taxon>Arthropoda</taxon>
        <taxon>Hexapoda</taxon>
        <taxon>Insecta</taxon>
        <taxon>Pterygota</taxon>
        <taxon>Neoptera</taxon>
        <taxon>Paraneoptera</taxon>
        <taxon>Hemiptera</taxon>
        <taxon>Sternorrhyncha</taxon>
        <taxon>Aphidomorpha</taxon>
        <taxon>Aphidoidea</taxon>
        <taxon>Aphididae</taxon>
        <taxon>Aphidini</taxon>
        <taxon>Schizaphis</taxon>
    </lineage>
</organism>
<evidence type="ECO:0000256" key="3">
    <source>
        <dbReference type="ARBA" id="ARBA00022692"/>
    </source>
</evidence>
<keyword evidence="5 6" id="KW-0472">Membrane</keyword>
<evidence type="ECO:0000256" key="1">
    <source>
        <dbReference type="ARBA" id="ARBA00004651"/>
    </source>
</evidence>
<keyword evidence="6" id="KW-0807">Transducer</keyword>
<dbReference type="InterPro" id="IPR013604">
    <property type="entry name" value="7TM_chemorcpt"/>
</dbReference>
<protein>
    <recommendedName>
        <fullName evidence="6">Gustatory receptor</fullName>
    </recommendedName>
</protein>
<keyword evidence="4 6" id="KW-1133">Transmembrane helix</keyword>
<keyword evidence="2 6" id="KW-1003">Cell membrane</keyword>
<feature type="transmembrane region" description="Helical" evidence="6">
    <location>
        <begin position="100"/>
        <end position="124"/>
    </location>
</feature>
<dbReference type="GO" id="GO:0007165">
    <property type="term" value="P:signal transduction"/>
    <property type="evidence" value="ECO:0007669"/>
    <property type="project" value="UniProtKB-KW"/>
</dbReference>
<dbReference type="EMBL" id="GGMR01002166">
    <property type="protein sequence ID" value="MBY14785.1"/>
    <property type="molecule type" value="Transcribed_RNA"/>
</dbReference>
<dbReference type="Pfam" id="PF08395">
    <property type="entry name" value="7tm_7"/>
    <property type="match status" value="1"/>
</dbReference>
<sequence length="301" mass="36024">MDKEISEVTSLVMIICVELVMIGKFVSLIWRVFFDEKLSIILTKLEKIHEKLIRLNMVGAMKINMNWFFIFTITAQVIENIVFSLLWFEMSKTKIRTIDMVSATVMNVVQCGSFFEYILLILYIQRMLYTINENILERKSCLSSFRDMHLEVLECLNHVNRSIYGLPVVVVFILGFVAEIINTIYSHMLFPRDYVINDFYYFLCVTIRLLIKIVNVLMLYRIGHFMEQEVIRTSFVLQQRSLIERNPRVKRQIKFFILRRLHEYYRFELYGICQINLRQLLILVNKTFAYLIIQILFKLNK</sequence>